<name>A0ACC2RLI0_9FUNG</name>
<accession>A0ACC2RLI0</accession>
<evidence type="ECO:0000313" key="2">
    <source>
        <dbReference type="Proteomes" id="UP001165960"/>
    </source>
</evidence>
<keyword evidence="2" id="KW-1185">Reference proteome</keyword>
<evidence type="ECO:0000313" key="1">
    <source>
        <dbReference type="EMBL" id="KAJ9050958.1"/>
    </source>
</evidence>
<organism evidence="1 2">
    <name type="scientific">Entomophthora muscae</name>
    <dbReference type="NCBI Taxonomy" id="34485"/>
    <lineage>
        <taxon>Eukaryota</taxon>
        <taxon>Fungi</taxon>
        <taxon>Fungi incertae sedis</taxon>
        <taxon>Zoopagomycota</taxon>
        <taxon>Entomophthoromycotina</taxon>
        <taxon>Entomophthoromycetes</taxon>
        <taxon>Entomophthorales</taxon>
        <taxon>Entomophthoraceae</taxon>
        <taxon>Entomophthora</taxon>
    </lineage>
</organism>
<protein>
    <submittedName>
        <fullName evidence="1">Uncharacterized protein</fullName>
    </submittedName>
</protein>
<proteinExistence type="predicted"/>
<reference evidence="1" key="1">
    <citation type="submission" date="2022-04" db="EMBL/GenBank/DDBJ databases">
        <title>Genome of the entomopathogenic fungus Entomophthora muscae.</title>
        <authorList>
            <person name="Elya C."/>
            <person name="Lovett B.R."/>
            <person name="Lee E."/>
            <person name="Macias A.M."/>
            <person name="Hajek A.E."/>
            <person name="De Bivort B.L."/>
            <person name="Kasson M.T."/>
            <person name="De Fine Licht H.H."/>
            <person name="Stajich J.E."/>
        </authorList>
    </citation>
    <scope>NUCLEOTIDE SEQUENCE</scope>
    <source>
        <strain evidence="1">Berkeley</strain>
    </source>
</reference>
<comment type="caution">
    <text evidence="1">The sequence shown here is derived from an EMBL/GenBank/DDBJ whole genome shotgun (WGS) entry which is preliminary data.</text>
</comment>
<dbReference type="EMBL" id="QTSX02007129">
    <property type="protein sequence ID" value="KAJ9050958.1"/>
    <property type="molecule type" value="Genomic_DNA"/>
</dbReference>
<dbReference type="Proteomes" id="UP001165960">
    <property type="component" value="Unassembled WGS sequence"/>
</dbReference>
<gene>
    <name evidence="1" type="ORF">DSO57_1009316</name>
</gene>
<sequence>MSHILFNFASNLMLAAAETRIQGIRHPGQWPLQALAFADNTVFGLSCARDADQFQNIMDLYQRASNTKANIDKTIVINCGSLRYSLPTGYQPSPPTEVFRHLDILFTTKGIALAEMESKSLSNLVNQMSKWKYKLLDLNAKIQALNVFVCSKLWYVAHPALFTQVFEKN</sequence>